<feature type="domain" description="RING-type" evidence="2">
    <location>
        <begin position="2"/>
        <end position="45"/>
    </location>
</feature>
<evidence type="ECO:0000313" key="4">
    <source>
        <dbReference type="Proteomes" id="UP001054902"/>
    </source>
</evidence>
<name>A0AAD3D1K3_9STRA</name>
<dbReference type="GO" id="GO:0008270">
    <property type="term" value="F:zinc ion binding"/>
    <property type="evidence" value="ECO:0007669"/>
    <property type="project" value="UniProtKB-KW"/>
</dbReference>
<evidence type="ECO:0000256" key="1">
    <source>
        <dbReference type="PROSITE-ProRule" id="PRU00175"/>
    </source>
</evidence>
<keyword evidence="4" id="KW-1185">Reference proteome</keyword>
<keyword evidence="1" id="KW-0479">Metal-binding</keyword>
<comment type="caution">
    <text evidence="3">The sequence shown here is derived from an EMBL/GenBank/DDBJ whole genome shotgun (WGS) entry which is preliminary data.</text>
</comment>
<evidence type="ECO:0000259" key="2">
    <source>
        <dbReference type="PROSITE" id="PS50089"/>
    </source>
</evidence>
<dbReference type="AlphaFoldDB" id="A0AAD3D1K3"/>
<keyword evidence="1" id="KW-0863">Zinc-finger</keyword>
<protein>
    <recommendedName>
        <fullName evidence="2">RING-type domain-containing protein</fullName>
    </recommendedName>
</protein>
<dbReference type="PROSITE" id="PS50089">
    <property type="entry name" value="ZF_RING_2"/>
    <property type="match status" value="1"/>
</dbReference>
<accession>A0AAD3D1K3</accession>
<dbReference type="InterPro" id="IPR001841">
    <property type="entry name" value="Znf_RING"/>
</dbReference>
<proteinExistence type="predicted"/>
<dbReference type="Proteomes" id="UP001054902">
    <property type="component" value="Unassembled WGS sequence"/>
</dbReference>
<evidence type="ECO:0000313" key="3">
    <source>
        <dbReference type="EMBL" id="GFH55101.1"/>
    </source>
</evidence>
<dbReference type="EMBL" id="BLLK01000047">
    <property type="protein sequence ID" value="GFH55101.1"/>
    <property type="molecule type" value="Genomic_DNA"/>
</dbReference>
<keyword evidence="1" id="KW-0862">Zinc</keyword>
<sequence>MCDICDENADQTFYLGCGHRLCAGCFSEAIVKKCCSPHIECGSCNKYSRRWTIDNRSDIDCLESSHKNMWYEIEQPTLHKDPKQFHKILPREDSEKQCILSLTVNTKDGNIATLASALDMEKKPEEWDSNTVDNLVKIFTCLSSVLIKPRDLEGNVDIKRRSLHVGANETKYTFLHRVIHAFATQRDLLGEKQDSMFLKGQRANSFAAMDMIRNLKFVAKK</sequence>
<gene>
    <name evidence="3" type="ORF">CTEN210_11577</name>
</gene>
<reference evidence="3 4" key="1">
    <citation type="journal article" date="2021" name="Sci. Rep.">
        <title>The genome of the diatom Chaetoceros tenuissimus carries an ancient integrated fragment of an extant virus.</title>
        <authorList>
            <person name="Hongo Y."/>
            <person name="Kimura K."/>
            <person name="Takaki Y."/>
            <person name="Yoshida Y."/>
            <person name="Baba S."/>
            <person name="Kobayashi G."/>
            <person name="Nagasaki K."/>
            <person name="Hano T."/>
            <person name="Tomaru Y."/>
        </authorList>
    </citation>
    <scope>NUCLEOTIDE SEQUENCE [LARGE SCALE GENOMIC DNA]</scope>
    <source>
        <strain evidence="3 4">NIES-3715</strain>
    </source>
</reference>
<organism evidence="3 4">
    <name type="scientific">Chaetoceros tenuissimus</name>
    <dbReference type="NCBI Taxonomy" id="426638"/>
    <lineage>
        <taxon>Eukaryota</taxon>
        <taxon>Sar</taxon>
        <taxon>Stramenopiles</taxon>
        <taxon>Ochrophyta</taxon>
        <taxon>Bacillariophyta</taxon>
        <taxon>Coscinodiscophyceae</taxon>
        <taxon>Chaetocerotophycidae</taxon>
        <taxon>Chaetocerotales</taxon>
        <taxon>Chaetocerotaceae</taxon>
        <taxon>Chaetoceros</taxon>
    </lineage>
</organism>